<keyword evidence="9 23" id="KW-0472">Membrane</keyword>
<evidence type="ECO:0000256" key="8">
    <source>
        <dbReference type="ARBA" id="ARBA00023065"/>
    </source>
</evidence>
<dbReference type="Ensembl" id="ENSONIT00000034885.1">
    <property type="protein sequence ID" value="ENSONIP00000065638.1"/>
    <property type="gene ID" value="ENSONIG00000016067.2"/>
</dbReference>
<accession>A0A669DYS4</accession>
<keyword evidence="13" id="KW-0325">Glycoprotein</keyword>
<feature type="transmembrane region" description="Helical" evidence="23">
    <location>
        <begin position="757"/>
        <end position="779"/>
    </location>
</feature>
<dbReference type="InterPro" id="IPR001828">
    <property type="entry name" value="ANF_lig-bd_rcpt"/>
</dbReference>
<evidence type="ECO:0000256" key="22">
    <source>
        <dbReference type="PIRSR" id="PIRSR601508-3"/>
    </source>
</evidence>
<feature type="transmembrane region" description="Helical" evidence="23">
    <location>
        <begin position="567"/>
        <end position="589"/>
    </location>
</feature>
<dbReference type="PANTHER" id="PTHR18966">
    <property type="entry name" value="IONOTROPIC GLUTAMATE RECEPTOR"/>
    <property type="match status" value="1"/>
</dbReference>
<gene>
    <name evidence="26" type="primary">GRIA2</name>
    <name evidence="26" type="synonym">glur2a</name>
</gene>
<proteinExistence type="inferred from homology"/>
<evidence type="ECO:0000256" key="4">
    <source>
        <dbReference type="ARBA" id="ARBA00022692"/>
    </source>
</evidence>
<keyword evidence="15 23" id="KW-1071">Ligand-gated ion channel</keyword>
<feature type="site" description="Crucial to convey clamshell closure to channel opening" evidence="21">
    <location>
        <position position="596"/>
    </location>
</feature>
<dbReference type="InterPro" id="IPR015683">
    <property type="entry name" value="Ionotropic_Glu_rcpt"/>
</dbReference>
<evidence type="ECO:0000256" key="23">
    <source>
        <dbReference type="RuleBase" id="RU367118"/>
    </source>
</evidence>
<dbReference type="CDD" id="cd13715">
    <property type="entry name" value="PBP2_iGluR_AMPA"/>
    <property type="match status" value="1"/>
</dbReference>
<evidence type="ECO:0000256" key="12">
    <source>
        <dbReference type="ARBA" id="ARBA00023170"/>
    </source>
</evidence>
<comment type="subcellular location">
    <subcellularLocation>
        <location evidence="18 23">Postsynaptic cell membrane</location>
        <topology evidence="18 23">Multi-pass membrane protein</topology>
    </subcellularLocation>
</comment>
<keyword evidence="5" id="KW-0732">Signal</keyword>
<feature type="transmembrane region" description="Helical" evidence="23">
    <location>
        <begin position="484"/>
        <end position="506"/>
    </location>
</feature>
<evidence type="ECO:0000256" key="11">
    <source>
        <dbReference type="ARBA" id="ARBA00023157"/>
    </source>
</evidence>
<feature type="binding site" evidence="20">
    <location>
        <position position="668"/>
    </location>
    <ligand>
        <name>L-glutamate</name>
        <dbReference type="ChEBI" id="CHEBI:29985"/>
    </ligand>
</feature>
<dbReference type="InterPro" id="IPR001508">
    <property type="entry name" value="Iono_Glu_rcpt_met"/>
</dbReference>
<organism evidence="26 27">
    <name type="scientific">Oreochromis niloticus</name>
    <name type="common">Nile tilapia</name>
    <name type="synonym">Tilapia nilotica</name>
    <dbReference type="NCBI Taxonomy" id="8128"/>
    <lineage>
        <taxon>Eukaryota</taxon>
        <taxon>Metazoa</taxon>
        <taxon>Chordata</taxon>
        <taxon>Craniata</taxon>
        <taxon>Vertebrata</taxon>
        <taxon>Euteleostomi</taxon>
        <taxon>Actinopterygii</taxon>
        <taxon>Neopterygii</taxon>
        <taxon>Teleostei</taxon>
        <taxon>Neoteleostei</taxon>
        <taxon>Acanthomorphata</taxon>
        <taxon>Ovalentaria</taxon>
        <taxon>Cichlomorphae</taxon>
        <taxon>Cichliformes</taxon>
        <taxon>Cichlidae</taxon>
        <taxon>African cichlids</taxon>
        <taxon>Pseudocrenilabrinae</taxon>
        <taxon>Oreochromini</taxon>
        <taxon>Oreochromis</taxon>
    </lineage>
</organism>
<feature type="binding site" evidence="20">
    <location>
        <position position="448"/>
    </location>
    <ligand>
        <name>L-glutamate</name>
        <dbReference type="ChEBI" id="CHEBI:29985"/>
    </ligand>
</feature>
<feature type="binding site" evidence="20">
    <location>
        <position position="617"/>
    </location>
    <ligand>
        <name>L-glutamate</name>
        <dbReference type="ChEBI" id="CHEBI:29985"/>
    </ligand>
</feature>
<dbReference type="InterPro" id="IPR019594">
    <property type="entry name" value="Glu/Gly-bd"/>
</dbReference>
<dbReference type="GO" id="GO:0007166">
    <property type="term" value="P:cell surface receptor signaling pathway"/>
    <property type="evidence" value="ECO:0007669"/>
    <property type="project" value="UniProtKB-ARBA"/>
</dbReference>
<dbReference type="SUPFAM" id="SSF53850">
    <property type="entry name" value="Periplasmic binding protein-like II"/>
    <property type="match status" value="1"/>
</dbReference>
<comment type="similarity">
    <text evidence="23">Belongs to the glutamate-gated ion channel (TC 1.A.10.1) family.</text>
</comment>
<keyword evidence="10" id="KW-0564">Palmitate</keyword>
<name>A0A669DYS4_ORENI</name>
<dbReference type="Pfam" id="PF01094">
    <property type="entry name" value="ANF_receptor"/>
    <property type="match status" value="1"/>
</dbReference>
<dbReference type="SMART" id="SM00918">
    <property type="entry name" value="Lig_chan-Glu_bd"/>
    <property type="match status" value="1"/>
</dbReference>
<feature type="binding site" evidence="20">
    <location>
        <position position="618"/>
    </location>
    <ligand>
        <name>L-glutamate</name>
        <dbReference type="ChEBI" id="CHEBI:29985"/>
    </ligand>
</feature>
<keyword evidence="12 23" id="KW-0675">Receptor</keyword>
<keyword evidence="4 23" id="KW-0812">Transmembrane</keyword>
<dbReference type="FunFam" id="3.40.190.10:FF:000666">
    <property type="entry name" value="Glutamate receptor, ionotropic, AMPA 2a"/>
    <property type="match status" value="1"/>
</dbReference>
<feature type="site" description="Interaction with the cone snail toxin Con-ikot-ikot" evidence="21">
    <location>
        <position position="623"/>
    </location>
</feature>
<keyword evidence="1 23" id="KW-0813">Transport</keyword>
<evidence type="ECO:0000256" key="21">
    <source>
        <dbReference type="PIRSR" id="PIRSR601508-2"/>
    </source>
</evidence>
<dbReference type="InterPro" id="IPR028082">
    <property type="entry name" value="Peripla_BP_I"/>
</dbReference>
<evidence type="ECO:0000256" key="3">
    <source>
        <dbReference type="ARBA" id="ARBA00022553"/>
    </source>
</evidence>
<feature type="binding site" evidence="20">
    <location>
        <position position="443"/>
    </location>
    <ligand>
        <name>L-glutamate</name>
        <dbReference type="ChEBI" id="CHEBI:29985"/>
    </ligand>
</feature>
<evidence type="ECO:0000259" key="24">
    <source>
        <dbReference type="SMART" id="SM00079"/>
    </source>
</evidence>
<evidence type="ECO:0000256" key="15">
    <source>
        <dbReference type="ARBA" id="ARBA00023286"/>
    </source>
</evidence>
<dbReference type="Pfam" id="PF00060">
    <property type="entry name" value="Lig_chan"/>
    <property type="match status" value="1"/>
</dbReference>
<keyword evidence="2 23" id="KW-1003">Cell membrane</keyword>
<sequence length="824" mass="93304">MADFRLTPHIDNLEVANSFAVTNCFCSQFSRGVYAIFGFYDKKSVNTITSFCETLHVSFITPSFPAEGMNQFVLQMRPDIKGPLVSLVEYYKWEKFAYLYDSDRGLSTLQVILDTAAEKKWVVTAINVGNLKDERKDEAYRSLFQVLVFYTYIGMQERDGENQILDTNFKFWHVKGYHYIIANLGFVDGDLSKIQYGGANVSGFQIVDFDDPVVAKFDQRWEALEEKEYPGADTRIRYTSALTYDAVHVMTEAFRFLHKQRIDISRRGNSGDCLANPAVPWAQGVEIERALKQVHVDGLTGNIQFDQYGKRINYSVTIMELKNNGPVKIGYWNEVDKMVLTKSDLYPNDTMGMENKTVIVTTILEAPYVMLKKNAELFQDNDRYEGYCVDLAAEIAKHCGIRYQLRIVGDGKYGARDAETKIWNGMVGELVYGKADIAIAPLTITLVREEVIDFSKPFMSLGISIMIKKPQKSKPGVFSFLDPLAYEIWMCIVFAYIGVSVVLFLVSRFSPYEWTLEEPEDGALPLTTESTNEFGIFNSLWFSLGAFMRQGCDISPRSLSGRIVGGVWWFFTLIIISSYTANLAAFLTVERMVSPIESAEDLAKQTEIAYGTLDSGSTKEFFRRSKIALFDKMWQYMKNAEPSVFVKKTSEGVQRVRKSKGKYAYLLESTMNEYIEQRKPCDTMKVGGNLDSKGYGIATPKGSPLRVPVNLAVLKLNEQGTLDKMKNKWWYDKGECGFKDSTNKEKTSALSLSNVAGVFYILVGGLGLAMMVALVEFCYKSRAEAKKMKKWNSPPIALRTEEASRMSVQTVFFPSSLDYDDLDD</sequence>
<dbReference type="Gene3D" id="1.10.287.70">
    <property type="match status" value="2"/>
</dbReference>
<dbReference type="AlphaFoldDB" id="A0A669DYS4"/>
<dbReference type="GO" id="GO:0045211">
    <property type="term" value="C:postsynaptic membrane"/>
    <property type="evidence" value="ECO:0007669"/>
    <property type="project" value="UniProtKB-SubCell"/>
</dbReference>
<evidence type="ECO:0000256" key="13">
    <source>
        <dbReference type="ARBA" id="ARBA00023180"/>
    </source>
</evidence>
<reference evidence="26" key="3">
    <citation type="submission" date="2025-09" db="UniProtKB">
        <authorList>
            <consortium name="Ensembl"/>
        </authorList>
    </citation>
    <scope>IDENTIFICATION</scope>
</reference>
<comment type="function">
    <text evidence="23">Receptor for glutamate that functions as a ligand-gated ion channel in the central nervous system and plays an important role in excitatory synaptic transmission. L-glutamate acts as an excitatory neurotransmitter at many synapses in the central nervous system.</text>
</comment>
<keyword evidence="3" id="KW-0597">Phosphoprotein</keyword>
<keyword evidence="14 23" id="KW-0628">Postsynaptic cell membrane</keyword>
<evidence type="ECO:0000259" key="25">
    <source>
        <dbReference type="SMART" id="SM00918"/>
    </source>
</evidence>
<dbReference type="Gene3D" id="3.40.50.2300">
    <property type="match status" value="2"/>
</dbReference>
<dbReference type="FunFam" id="1.10.287.70:FF:000067">
    <property type="entry name" value="glutamate receptor 2 isoform X1"/>
    <property type="match status" value="1"/>
</dbReference>
<feature type="domain" description="Ionotropic glutamate receptor C-terminal" evidence="24">
    <location>
        <begin position="357"/>
        <end position="732"/>
    </location>
</feature>
<keyword evidence="8 23" id="KW-0406">Ion transport</keyword>
<dbReference type="Gene3D" id="3.40.190.10">
    <property type="entry name" value="Periplasmic binding protein-like II"/>
    <property type="match status" value="2"/>
</dbReference>
<dbReference type="Pfam" id="PF10613">
    <property type="entry name" value="Lig_chan-Glu_bd"/>
    <property type="match status" value="1"/>
</dbReference>
<evidence type="ECO:0000256" key="7">
    <source>
        <dbReference type="ARBA" id="ARBA00023018"/>
    </source>
</evidence>
<feature type="disulfide bond" evidence="22">
    <location>
        <begin position="681"/>
        <end position="736"/>
    </location>
</feature>
<evidence type="ECO:0000256" key="16">
    <source>
        <dbReference type="ARBA" id="ARBA00023288"/>
    </source>
</evidence>
<evidence type="ECO:0000256" key="19">
    <source>
        <dbReference type="ARBA" id="ARBA00036634"/>
    </source>
</evidence>
<dbReference type="GO" id="GO:0022824">
    <property type="term" value="F:transmitter-gated monoatomic ion channel activity"/>
    <property type="evidence" value="ECO:0007669"/>
    <property type="project" value="UniProtKB-ARBA"/>
</dbReference>
<evidence type="ECO:0000256" key="10">
    <source>
        <dbReference type="ARBA" id="ARBA00023139"/>
    </source>
</evidence>
<dbReference type="FunFam" id="3.40.50.2300:FF:000004">
    <property type="entry name" value="Glutamate receptor, ionotropic, AMPA 2"/>
    <property type="match status" value="1"/>
</dbReference>
<feature type="site" description="Interaction with the cone snail toxin Con-ikot-ikot" evidence="21">
    <location>
        <position position="416"/>
    </location>
</feature>
<reference evidence="26" key="2">
    <citation type="submission" date="2025-08" db="UniProtKB">
        <authorList>
            <consortium name="Ensembl"/>
        </authorList>
    </citation>
    <scope>IDENTIFICATION</scope>
</reference>
<keyword evidence="27" id="KW-1185">Reference proteome</keyword>
<keyword evidence="17 23" id="KW-0407">Ion channel</keyword>
<dbReference type="GeneTree" id="ENSGT00940000156950"/>
<feature type="disulfide bond" evidence="22">
    <location>
        <begin position="26"/>
        <end position="273"/>
    </location>
</feature>
<dbReference type="PRINTS" id="PR00177">
    <property type="entry name" value="NMDARECEPTOR"/>
</dbReference>
<evidence type="ECO:0000256" key="20">
    <source>
        <dbReference type="PIRSR" id="PIRSR601508-1"/>
    </source>
</evidence>
<dbReference type="SUPFAM" id="SSF53822">
    <property type="entry name" value="Periplasmic binding protein-like I"/>
    <property type="match status" value="1"/>
</dbReference>
<evidence type="ECO:0000256" key="1">
    <source>
        <dbReference type="ARBA" id="ARBA00022448"/>
    </source>
</evidence>
<evidence type="ECO:0000256" key="2">
    <source>
        <dbReference type="ARBA" id="ARBA00022475"/>
    </source>
</evidence>
<keyword evidence="6 23" id="KW-1133">Transmembrane helix</keyword>
<dbReference type="Proteomes" id="UP000005207">
    <property type="component" value="Linkage group LG6"/>
</dbReference>
<evidence type="ECO:0000313" key="27">
    <source>
        <dbReference type="Proteomes" id="UP000005207"/>
    </source>
</evidence>
<protein>
    <recommendedName>
        <fullName evidence="23">Glutamate receptor</fullName>
    </recommendedName>
</protein>
<feature type="binding site" evidence="20">
    <location>
        <position position="441"/>
    </location>
    <ligand>
        <name>L-glutamate</name>
        <dbReference type="ChEBI" id="CHEBI:29985"/>
    </ligand>
</feature>
<dbReference type="SMART" id="SM00079">
    <property type="entry name" value="PBPe"/>
    <property type="match status" value="1"/>
</dbReference>
<evidence type="ECO:0000256" key="17">
    <source>
        <dbReference type="ARBA" id="ARBA00023303"/>
    </source>
</evidence>
<feature type="site" description="Interaction with the cone snail toxin Con-ikot-ikot" evidence="21">
    <location>
        <position position="715"/>
    </location>
</feature>
<evidence type="ECO:0000256" key="5">
    <source>
        <dbReference type="ARBA" id="ARBA00022729"/>
    </source>
</evidence>
<evidence type="ECO:0000313" key="26">
    <source>
        <dbReference type="Ensembl" id="ENSONIP00000065638.1"/>
    </source>
</evidence>
<evidence type="ECO:0000256" key="18">
    <source>
        <dbReference type="ARBA" id="ARBA00034104"/>
    </source>
</evidence>
<keyword evidence="7 23" id="KW-0770">Synapse</keyword>
<dbReference type="FunFam" id="3.40.190.10:FF:000001">
    <property type="entry name" value="Glutamate receptor ionotropic, kainate 2"/>
    <property type="match status" value="1"/>
</dbReference>
<feature type="domain" description="Ionotropic glutamate receptor L-glutamate and glycine-binding" evidence="25">
    <location>
        <begin position="367"/>
        <end position="432"/>
    </location>
</feature>
<comment type="catalytic activity">
    <reaction evidence="19">
        <text>Ca(2+)(in) = Ca(2+)(out)</text>
        <dbReference type="Rhea" id="RHEA:29671"/>
        <dbReference type="ChEBI" id="CHEBI:29108"/>
    </reaction>
</comment>
<reference evidence="27" key="1">
    <citation type="submission" date="2012-01" db="EMBL/GenBank/DDBJ databases">
        <title>The Genome Sequence of Oreochromis niloticus (Nile Tilapia).</title>
        <authorList>
            <consortium name="Broad Institute Genome Assembly Team"/>
            <consortium name="Broad Institute Sequencing Platform"/>
            <person name="Di Palma F."/>
            <person name="Johnson J."/>
            <person name="Lander E.S."/>
            <person name="Lindblad-Toh K."/>
        </authorList>
    </citation>
    <scope>NUCLEOTIDE SEQUENCE [LARGE SCALE GENOMIC DNA]</scope>
</reference>
<keyword evidence="11 22" id="KW-1015">Disulfide bond</keyword>
<keyword evidence="16" id="KW-0449">Lipoprotein</keyword>
<evidence type="ECO:0000256" key="9">
    <source>
        <dbReference type="ARBA" id="ARBA00023136"/>
    </source>
</evidence>
<dbReference type="InterPro" id="IPR001320">
    <property type="entry name" value="Iontro_rcpt_C"/>
</dbReference>
<evidence type="ECO:0000256" key="14">
    <source>
        <dbReference type="ARBA" id="ARBA00023257"/>
    </source>
</evidence>
<evidence type="ECO:0000256" key="6">
    <source>
        <dbReference type="ARBA" id="ARBA00022989"/>
    </source>
</evidence>